<keyword evidence="4" id="KW-1185">Reference proteome</keyword>
<evidence type="ECO:0000259" key="2">
    <source>
        <dbReference type="PROSITE" id="PS51371"/>
    </source>
</evidence>
<dbReference type="Gene3D" id="3.10.580.10">
    <property type="entry name" value="CBS-domain"/>
    <property type="match status" value="1"/>
</dbReference>
<dbReference type="Pfam" id="PF00571">
    <property type="entry name" value="CBS"/>
    <property type="match status" value="2"/>
</dbReference>
<feature type="domain" description="CBS" evidence="2">
    <location>
        <begin position="13"/>
        <end position="71"/>
    </location>
</feature>
<reference evidence="3 4" key="1">
    <citation type="submission" date="2024-03" db="EMBL/GenBank/DDBJ databases">
        <title>Genome-scale model development and genomic sequencing of the oleaginous clade Lipomyces.</title>
        <authorList>
            <consortium name="Lawrence Berkeley National Laboratory"/>
            <person name="Czajka J.J."/>
            <person name="Han Y."/>
            <person name="Kim J."/>
            <person name="Mondo S.J."/>
            <person name="Hofstad B.A."/>
            <person name="Robles A."/>
            <person name="Haridas S."/>
            <person name="Riley R."/>
            <person name="LaButti K."/>
            <person name="Pangilinan J."/>
            <person name="Andreopoulos W."/>
            <person name="Lipzen A."/>
            <person name="Yan J."/>
            <person name="Wang M."/>
            <person name="Ng V."/>
            <person name="Grigoriev I.V."/>
            <person name="Spatafora J.W."/>
            <person name="Magnuson J.K."/>
            <person name="Baker S.E."/>
            <person name="Pomraning K.R."/>
        </authorList>
    </citation>
    <scope>NUCLEOTIDE SEQUENCE [LARGE SCALE GENOMIC DNA]</scope>
    <source>
        <strain evidence="3 4">Phaff 52-87</strain>
    </source>
</reference>
<dbReference type="GeneID" id="90039763"/>
<sequence length="165" mass="18498">MHDFRGATVEDLDLPPAFVITPDTPLDHALELSFERSYSYLPVVSAKTRALLGYLSAEQLQKAARTGKVPKTAGKTTTGVADDGDTEMIDLRLATVRSFMHRFPKEEKFEKITPDTPLEELERFFDGEHDFAVVTDEDRKFVLGVAAPEDLAKFVERRPSVGLRE</sequence>
<evidence type="ECO:0000313" key="4">
    <source>
        <dbReference type="Proteomes" id="UP001498771"/>
    </source>
</evidence>
<dbReference type="InterPro" id="IPR000644">
    <property type="entry name" value="CBS_dom"/>
</dbReference>
<dbReference type="PROSITE" id="PS51371">
    <property type="entry name" value="CBS"/>
    <property type="match status" value="1"/>
</dbReference>
<dbReference type="Proteomes" id="UP001498771">
    <property type="component" value="Unassembled WGS sequence"/>
</dbReference>
<dbReference type="PANTHER" id="PTHR42115">
    <property type="entry name" value="BETA-SYNTHASE (BETA-THIONASE), PUTATIVE (AFU_ORTHOLOGUE AFUA_3G08420)-RELATED"/>
    <property type="match status" value="1"/>
</dbReference>
<dbReference type="EMBL" id="JBBJBU010000010">
    <property type="protein sequence ID" value="KAK7203821.1"/>
    <property type="molecule type" value="Genomic_DNA"/>
</dbReference>
<dbReference type="InterPro" id="IPR046342">
    <property type="entry name" value="CBS_dom_sf"/>
</dbReference>
<protein>
    <recommendedName>
        <fullName evidence="2">CBS domain-containing protein</fullName>
    </recommendedName>
</protein>
<dbReference type="SUPFAM" id="SSF54631">
    <property type="entry name" value="CBS-domain pair"/>
    <property type="match status" value="1"/>
</dbReference>
<keyword evidence="1" id="KW-0129">CBS domain</keyword>
<proteinExistence type="predicted"/>
<accession>A0ABR1F1W3</accession>
<dbReference type="RefSeq" id="XP_064766854.1">
    <property type="nucleotide sequence ID" value="XM_064914251.1"/>
</dbReference>
<evidence type="ECO:0000313" key="3">
    <source>
        <dbReference type="EMBL" id="KAK7203821.1"/>
    </source>
</evidence>
<organism evidence="3 4">
    <name type="scientific">Myxozyma melibiosi</name>
    <dbReference type="NCBI Taxonomy" id="54550"/>
    <lineage>
        <taxon>Eukaryota</taxon>
        <taxon>Fungi</taxon>
        <taxon>Dikarya</taxon>
        <taxon>Ascomycota</taxon>
        <taxon>Saccharomycotina</taxon>
        <taxon>Lipomycetes</taxon>
        <taxon>Lipomycetales</taxon>
        <taxon>Lipomycetaceae</taxon>
        <taxon>Myxozyma</taxon>
    </lineage>
</organism>
<dbReference type="PANTHER" id="PTHR42115:SF1">
    <property type="entry name" value="BETA-SYNTHASE (BETA-THIONASE), PUTATIVE (AFU_ORTHOLOGUE AFUA_3G08420)-RELATED"/>
    <property type="match status" value="1"/>
</dbReference>
<comment type="caution">
    <text evidence="3">The sequence shown here is derived from an EMBL/GenBank/DDBJ whole genome shotgun (WGS) entry which is preliminary data.</text>
</comment>
<name>A0ABR1F1W3_9ASCO</name>
<evidence type="ECO:0000256" key="1">
    <source>
        <dbReference type="PROSITE-ProRule" id="PRU00703"/>
    </source>
</evidence>
<gene>
    <name evidence="3" type="ORF">BZA70DRAFT_290899</name>
</gene>